<accession>A0AAW4JCC0</accession>
<keyword evidence="5" id="KW-1185">Reference proteome</keyword>
<keyword evidence="2" id="KW-0812">Transmembrane</keyword>
<feature type="transmembrane region" description="Helical" evidence="2">
    <location>
        <begin position="37"/>
        <end position="59"/>
    </location>
</feature>
<comment type="caution">
    <text evidence="3">The sequence shown here is derived from an EMBL/GenBank/DDBJ whole genome shotgun (WGS) entry which is preliminary data.</text>
</comment>
<feature type="transmembrane region" description="Helical" evidence="2">
    <location>
        <begin position="100"/>
        <end position="119"/>
    </location>
</feature>
<evidence type="ECO:0000313" key="3">
    <source>
        <dbReference type="EMBL" id="MBO4139209.1"/>
    </source>
</evidence>
<reference evidence="4 5" key="1">
    <citation type="submission" date="2016-06" db="EMBL/GenBank/DDBJ databases">
        <authorList>
            <person name="Varghese N."/>
            <person name="Submissions Spin"/>
        </authorList>
    </citation>
    <scope>NUCLEOTIDE SEQUENCE [LARGE SCALE GENOMIC DNA]</scope>
    <source>
        <strain evidence="4 5">DSM 45142</strain>
    </source>
</reference>
<name>A0AAW4JCC0_9ACTN</name>
<dbReference type="Pfam" id="PF14362">
    <property type="entry name" value="DUF4407"/>
    <property type="match status" value="1"/>
</dbReference>
<protein>
    <submittedName>
        <fullName evidence="3">DUF4407 domain-containing protein</fullName>
    </submittedName>
</protein>
<feature type="compositionally biased region" description="Low complexity" evidence="1">
    <location>
        <begin position="464"/>
        <end position="473"/>
    </location>
</feature>
<organism evidence="3 6">
    <name type="scientific">Micromonospora tulbaghiae</name>
    <dbReference type="NCBI Taxonomy" id="479978"/>
    <lineage>
        <taxon>Bacteria</taxon>
        <taxon>Bacillati</taxon>
        <taxon>Actinomycetota</taxon>
        <taxon>Actinomycetes</taxon>
        <taxon>Micromonosporales</taxon>
        <taxon>Micromonosporaceae</taxon>
        <taxon>Micromonospora</taxon>
    </lineage>
</organism>
<feature type="region of interest" description="Disordered" evidence="1">
    <location>
        <begin position="224"/>
        <end position="243"/>
    </location>
</feature>
<keyword evidence="2" id="KW-1133">Transmembrane helix</keyword>
<dbReference type="Proteomes" id="UP000199405">
    <property type="component" value="Unassembled WGS sequence"/>
</dbReference>
<evidence type="ECO:0000256" key="1">
    <source>
        <dbReference type="SAM" id="MobiDB-lite"/>
    </source>
</evidence>
<keyword evidence="2" id="KW-0472">Membrane</keyword>
<feature type="transmembrane region" description="Helical" evidence="2">
    <location>
        <begin position="65"/>
        <end position="88"/>
    </location>
</feature>
<reference evidence="3" key="2">
    <citation type="submission" date="2021-03" db="EMBL/GenBank/DDBJ databases">
        <title>X isolated from Micromonospora tulbaghiae.</title>
        <authorList>
            <person name="Stennett H.L."/>
        </authorList>
    </citation>
    <scope>NUCLEOTIDE SEQUENCE</scope>
    <source>
        <strain evidence="3">28M1-20</strain>
    </source>
</reference>
<evidence type="ECO:0000313" key="4">
    <source>
        <dbReference type="EMBL" id="SCE68995.1"/>
    </source>
</evidence>
<feature type="compositionally biased region" description="Basic and acidic residues" evidence="1">
    <location>
        <begin position="226"/>
        <end position="243"/>
    </location>
</feature>
<feature type="region of interest" description="Disordered" evidence="1">
    <location>
        <begin position="430"/>
        <end position="473"/>
    </location>
</feature>
<proteinExistence type="predicted"/>
<dbReference type="Proteomes" id="UP000669887">
    <property type="component" value="Unassembled WGS sequence"/>
</dbReference>
<evidence type="ECO:0000256" key="2">
    <source>
        <dbReference type="SAM" id="Phobius"/>
    </source>
</evidence>
<dbReference type="AlphaFoldDB" id="A0AAW4JCC0"/>
<evidence type="ECO:0000313" key="5">
    <source>
        <dbReference type="Proteomes" id="UP000199405"/>
    </source>
</evidence>
<sequence length="493" mass="52996">MQRSSTFLARLGGADPGVLARAKQISRGGVAKDQARFVALGLVLLATAGLAVVSMAFAMTDGLRVGVAGAVLIGIFWGVIILVVDRALILSLKPTGSKWLLFWMVLPRILMAALLGLVISTPLTLRIFADEIEQQMTLDNIRKAEGASIVLAEGNRQKELADLKGEITKYERYLAGEVAVSSPVLAAAEAEHKQATTDYQTKQASAEKAWAAWRCELDGELCEAGSGKRGDGPRASALRREYDRKEKDATAARKLVQTKLAALEKARAELRQDSSRTVSEAQDEAKRVLPGLRQQRDILQAAIQSDLDTSNKEAADNTGLLARLVALAHLGDENGWAKLAHLLVAALFFMIELLPVAIKSLSILGPPSAYDQIDELDTKEVVKAAGRQEYIDKDLEKRKKRIAEAVHDEVEAVMLELATDQVEAWKQKVRQMSVQPPRSTGKGSGLLWPGNGQPAQATGSGAPSARATVTGRRSAAARVAAALNLPPSAKRPS</sequence>
<dbReference type="InterPro" id="IPR025519">
    <property type="entry name" value="DUF4407"/>
</dbReference>
<dbReference type="RefSeq" id="WP_091414950.1">
    <property type="nucleotide sequence ID" value="NZ_FMCQ01000001.1"/>
</dbReference>
<dbReference type="GeneID" id="93468558"/>
<dbReference type="EMBL" id="FMCQ01000001">
    <property type="protein sequence ID" value="SCE68995.1"/>
    <property type="molecule type" value="Genomic_DNA"/>
</dbReference>
<dbReference type="EMBL" id="JAGFVQ010000004">
    <property type="protein sequence ID" value="MBO4139209.1"/>
    <property type="molecule type" value="Genomic_DNA"/>
</dbReference>
<evidence type="ECO:0000313" key="6">
    <source>
        <dbReference type="Proteomes" id="UP000669887"/>
    </source>
</evidence>
<gene>
    <name evidence="4" type="ORF">GA0070562_1758</name>
    <name evidence="3" type="ORF">J5U46_03435</name>
</gene>